<dbReference type="InterPro" id="IPR050493">
    <property type="entry name" value="FAD-dep_Monooxygenase_BioMet"/>
</dbReference>
<evidence type="ECO:0000313" key="5">
    <source>
        <dbReference type="Proteomes" id="UP001189663"/>
    </source>
</evidence>
<sequence>MTAPRPLTIGIAGAGNAGLAAAIAFARQGHDVHVFEKHPQLTAMGAGLLIQPQGIRALETLGVGRELEGIGAPIDRLIGLSHRGWRLLDIDYADTPGRAVTRHALSSMLYDAALHAGASFHFDCAIQQLLLDGPRARVTHAQGESMFDLFVIADGAASALREPAGLAGPSSTYRWGTLWFQGWVDGWNPRVLQQRFRGTREMMGLLPTEVDGTRTRLSMFWSLPGDAVDAWRQTDITQWKAHVLSLWPQASPMVEQIGSHDDMPFAVYRHTWPRALAKPPYCVIGDAAHAMSPQLGLGTTLAAQDALALAACVQVHGPTDGALAYHARRLRTVQAYQTLSRALTPCFQAQYGGWMRDVVFATGLRIPGVAWLMKRSLAEPPARDATFAPAAAAASTTASEKPQA</sequence>
<dbReference type="GO" id="GO:0102099">
    <property type="term" value="F:FAD-dependent urate hydroxylase activity"/>
    <property type="evidence" value="ECO:0007669"/>
    <property type="project" value="UniProtKB-EC"/>
</dbReference>
<dbReference type="RefSeq" id="WP_112185814.1">
    <property type="nucleotide sequence ID" value="NZ_CATZAT010000003.1"/>
</dbReference>
<dbReference type="PANTHER" id="PTHR13789">
    <property type="entry name" value="MONOOXYGENASE"/>
    <property type="match status" value="1"/>
</dbReference>
<protein>
    <submittedName>
        <fullName evidence="4">FAD-dependent urate hydroxylase</fullName>
        <ecNumber evidence="4">1.14.13.113</ecNumber>
    </submittedName>
</protein>
<dbReference type="PANTHER" id="PTHR13789:SF309">
    <property type="entry name" value="PUTATIVE (AFU_ORTHOLOGUE AFUA_6G14510)-RELATED"/>
    <property type="match status" value="1"/>
</dbReference>
<dbReference type="Pfam" id="PF01494">
    <property type="entry name" value="FAD_binding_3"/>
    <property type="match status" value="1"/>
</dbReference>
<proteinExistence type="predicted"/>
<dbReference type="EMBL" id="CATZAT010000003">
    <property type="protein sequence ID" value="CAJ0788917.1"/>
    <property type="molecule type" value="Genomic_DNA"/>
</dbReference>
<evidence type="ECO:0000256" key="1">
    <source>
        <dbReference type="ARBA" id="ARBA00023002"/>
    </source>
</evidence>
<evidence type="ECO:0000313" key="4">
    <source>
        <dbReference type="EMBL" id="CAJ0788917.1"/>
    </source>
</evidence>
<keyword evidence="1 4" id="KW-0560">Oxidoreductase</keyword>
<gene>
    <name evidence="4" type="primary">hpxO</name>
    <name evidence="4" type="ORF">LMG18096_02180</name>
</gene>
<reference evidence="4 5" key="1">
    <citation type="submission" date="2023-07" db="EMBL/GenBank/DDBJ databases">
        <authorList>
            <person name="Peeters C."/>
        </authorList>
    </citation>
    <scope>NUCLEOTIDE SEQUENCE [LARGE SCALE GENOMIC DNA]</scope>
    <source>
        <strain evidence="4 5">LMG 18096</strain>
    </source>
</reference>
<keyword evidence="2" id="KW-0503">Monooxygenase</keyword>
<evidence type="ECO:0000256" key="2">
    <source>
        <dbReference type="ARBA" id="ARBA00023033"/>
    </source>
</evidence>
<dbReference type="InterPro" id="IPR002938">
    <property type="entry name" value="FAD-bd"/>
</dbReference>
<dbReference type="InterPro" id="IPR036188">
    <property type="entry name" value="FAD/NAD-bd_sf"/>
</dbReference>
<dbReference type="SUPFAM" id="SSF51905">
    <property type="entry name" value="FAD/NAD(P)-binding domain"/>
    <property type="match status" value="1"/>
</dbReference>
<comment type="caution">
    <text evidence="4">The sequence shown here is derived from an EMBL/GenBank/DDBJ whole genome shotgun (WGS) entry which is preliminary data.</text>
</comment>
<organism evidence="4 5">
    <name type="scientific">Ralstonia holmesii</name>
    <dbReference type="NCBI Taxonomy" id="3058602"/>
    <lineage>
        <taxon>Bacteria</taxon>
        <taxon>Pseudomonadati</taxon>
        <taxon>Pseudomonadota</taxon>
        <taxon>Betaproteobacteria</taxon>
        <taxon>Burkholderiales</taxon>
        <taxon>Burkholderiaceae</taxon>
        <taxon>Ralstonia</taxon>
    </lineage>
</organism>
<keyword evidence="5" id="KW-1185">Reference proteome</keyword>
<dbReference type="AlphaFoldDB" id="A0ABC8QI84"/>
<dbReference type="PRINTS" id="PR00420">
    <property type="entry name" value="RNGMNOXGNASE"/>
</dbReference>
<dbReference type="Proteomes" id="UP001189663">
    <property type="component" value="Unassembled WGS sequence"/>
</dbReference>
<dbReference type="Gene3D" id="3.50.50.60">
    <property type="entry name" value="FAD/NAD(P)-binding domain"/>
    <property type="match status" value="1"/>
</dbReference>
<accession>A0ABC8QI84</accession>
<name>A0ABC8QI84_9RALS</name>
<feature type="domain" description="FAD-binding" evidence="3">
    <location>
        <begin position="9"/>
        <end position="336"/>
    </location>
</feature>
<evidence type="ECO:0000259" key="3">
    <source>
        <dbReference type="Pfam" id="PF01494"/>
    </source>
</evidence>
<dbReference type="EC" id="1.14.13.113" evidence="4"/>